<dbReference type="InterPro" id="IPR036259">
    <property type="entry name" value="MFS_trans_sf"/>
</dbReference>
<accession>A0A0D2B5R5</accession>
<evidence type="ECO:0000256" key="3">
    <source>
        <dbReference type="ARBA" id="ARBA00022448"/>
    </source>
</evidence>
<feature type="transmembrane region" description="Helical" evidence="9">
    <location>
        <begin position="412"/>
        <end position="433"/>
    </location>
</feature>
<keyword evidence="5 9" id="KW-0812">Transmembrane</keyword>
<dbReference type="InterPro" id="IPR005828">
    <property type="entry name" value="MFS_sugar_transport-like"/>
</dbReference>
<dbReference type="Gene3D" id="1.20.1250.20">
    <property type="entry name" value="MFS general substrate transporter like domains"/>
    <property type="match status" value="1"/>
</dbReference>
<evidence type="ECO:0000256" key="8">
    <source>
        <dbReference type="RuleBase" id="RU003346"/>
    </source>
</evidence>
<keyword evidence="3 8" id="KW-0813">Transport</keyword>
<feature type="transmembrane region" description="Helical" evidence="9">
    <location>
        <begin position="378"/>
        <end position="400"/>
    </location>
</feature>
<feature type="transmembrane region" description="Helical" evidence="9">
    <location>
        <begin position="58"/>
        <end position="85"/>
    </location>
</feature>
<keyword evidence="7 9" id="KW-0472">Membrane</keyword>
<evidence type="ECO:0000256" key="7">
    <source>
        <dbReference type="ARBA" id="ARBA00023136"/>
    </source>
</evidence>
<feature type="transmembrane region" description="Helical" evidence="9">
    <location>
        <begin position="164"/>
        <end position="184"/>
    </location>
</feature>
<evidence type="ECO:0000313" key="11">
    <source>
        <dbReference type="EMBL" id="KIW14273.1"/>
    </source>
</evidence>
<name>A0A0D2B5R5_9EURO</name>
<feature type="transmembrane region" description="Helical" evidence="9">
    <location>
        <begin position="138"/>
        <end position="158"/>
    </location>
</feature>
<dbReference type="VEuPathDB" id="FungiDB:PV08_07055"/>
<evidence type="ECO:0000256" key="1">
    <source>
        <dbReference type="ARBA" id="ARBA00004141"/>
    </source>
</evidence>
<dbReference type="PANTHER" id="PTHR48022">
    <property type="entry name" value="PLASTIDIC GLUCOSE TRANSPORTER 4"/>
    <property type="match status" value="1"/>
</dbReference>
<dbReference type="GO" id="GO:0005351">
    <property type="term" value="F:carbohydrate:proton symporter activity"/>
    <property type="evidence" value="ECO:0007669"/>
    <property type="project" value="TreeGrafter"/>
</dbReference>
<dbReference type="InterPro" id="IPR003663">
    <property type="entry name" value="Sugar/inositol_transpt"/>
</dbReference>
<evidence type="ECO:0000256" key="9">
    <source>
        <dbReference type="SAM" id="Phobius"/>
    </source>
</evidence>
<sequence>MADADREKTVLDAHLETMVTSASTDEKHADILNQNAQEATLIEHDLTLREAFRRYPKAIFWSVMVSTSIIMEGYDIVLVTSLFAQPAFAKRYGHLVAHGSYQVPGPWQSALSCAATVGAIFGAFGNGYFQHHYGYRKILLISLVAIAGFIFLLFFATSLGMLEAGLILCGIPWGVFATLAPAYASEVCPLALRGYLTVYVNLCWAFGQLIAAGVLRGFVNGTDQWAYRIPFAIQWVWPIPLFVILWFAPESPWWLIRRDRTDDAIRSIRRLSQATQESALRTVALIVHTNKIEDEAETGTSYWDCFRGVDLRRTEIVCMTFAAQIWCGSSLGGTPAYFFVQAGLDPSVSFDFSVGGLGLASIGTIISWFLLGHIGRRALYVWGLAILAILLLLVGIIASASSSSASSFGQAGLVLAWLWTYYLTVGPVCYAIISEIPSSSLRNKSICLSRVAYYLSQVVGNVIYPYMVNPTEGNWKGKAGYFWAGTCFVFFVWAYFRLPETRNRTFEEIDILFLEGVKAREFSKYHVDAYASGNDSRLKTR</sequence>
<dbReference type="OrthoDB" id="6612291at2759"/>
<dbReference type="GO" id="GO:0016020">
    <property type="term" value="C:membrane"/>
    <property type="evidence" value="ECO:0007669"/>
    <property type="project" value="UniProtKB-SubCell"/>
</dbReference>
<dbReference type="EMBL" id="KN847496">
    <property type="protein sequence ID" value="KIW14273.1"/>
    <property type="molecule type" value="Genomic_DNA"/>
</dbReference>
<feature type="transmembrane region" description="Helical" evidence="9">
    <location>
        <begin position="316"/>
        <end position="340"/>
    </location>
</feature>
<dbReference type="Pfam" id="PF00083">
    <property type="entry name" value="Sugar_tr"/>
    <property type="match status" value="1"/>
</dbReference>
<evidence type="ECO:0000256" key="2">
    <source>
        <dbReference type="ARBA" id="ARBA00010992"/>
    </source>
</evidence>
<protein>
    <recommendedName>
        <fullName evidence="10">Major facilitator superfamily (MFS) profile domain-containing protein</fullName>
    </recommendedName>
</protein>
<dbReference type="Proteomes" id="UP000053328">
    <property type="component" value="Unassembled WGS sequence"/>
</dbReference>
<reference evidence="11 12" key="1">
    <citation type="submission" date="2015-01" db="EMBL/GenBank/DDBJ databases">
        <title>The Genome Sequence of Exophiala spinifera CBS89968.</title>
        <authorList>
            <consortium name="The Broad Institute Genomics Platform"/>
            <person name="Cuomo C."/>
            <person name="de Hoog S."/>
            <person name="Gorbushina A."/>
            <person name="Stielow B."/>
            <person name="Teixiera M."/>
            <person name="Abouelleil A."/>
            <person name="Chapman S.B."/>
            <person name="Priest M."/>
            <person name="Young S.K."/>
            <person name="Wortman J."/>
            <person name="Nusbaum C."/>
            <person name="Birren B."/>
        </authorList>
    </citation>
    <scope>NUCLEOTIDE SEQUENCE [LARGE SCALE GENOMIC DNA]</scope>
    <source>
        <strain evidence="11 12">CBS 89968</strain>
    </source>
</reference>
<feature type="transmembrane region" description="Helical" evidence="9">
    <location>
        <begin position="479"/>
        <end position="496"/>
    </location>
</feature>
<organism evidence="11 12">
    <name type="scientific">Exophiala spinifera</name>
    <dbReference type="NCBI Taxonomy" id="91928"/>
    <lineage>
        <taxon>Eukaryota</taxon>
        <taxon>Fungi</taxon>
        <taxon>Dikarya</taxon>
        <taxon>Ascomycota</taxon>
        <taxon>Pezizomycotina</taxon>
        <taxon>Eurotiomycetes</taxon>
        <taxon>Chaetothyriomycetidae</taxon>
        <taxon>Chaetothyriales</taxon>
        <taxon>Herpotrichiellaceae</taxon>
        <taxon>Exophiala</taxon>
    </lineage>
</organism>
<keyword evidence="4" id="KW-0762">Sugar transport</keyword>
<dbReference type="FunFam" id="1.20.1250.20:FF:000254">
    <property type="entry name" value="MAL31p Maltose permease"/>
    <property type="match status" value="1"/>
</dbReference>
<dbReference type="InterPro" id="IPR020846">
    <property type="entry name" value="MFS_dom"/>
</dbReference>
<evidence type="ECO:0000256" key="4">
    <source>
        <dbReference type="ARBA" id="ARBA00022597"/>
    </source>
</evidence>
<comment type="subcellular location">
    <subcellularLocation>
        <location evidence="1">Membrane</location>
        <topology evidence="1">Multi-pass membrane protein</topology>
    </subcellularLocation>
</comment>
<evidence type="ECO:0000256" key="6">
    <source>
        <dbReference type="ARBA" id="ARBA00022989"/>
    </source>
</evidence>
<dbReference type="PANTHER" id="PTHR48022:SF83">
    <property type="entry name" value="MAJOR FACILITATOR SUPERFAMILY (MFS) PROFILE DOMAIN-CONTAINING PROTEIN"/>
    <property type="match status" value="1"/>
</dbReference>
<dbReference type="InterPro" id="IPR005829">
    <property type="entry name" value="Sugar_transporter_CS"/>
</dbReference>
<feature type="domain" description="Major facilitator superfamily (MFS) profile" evidence="10">
    <location>
        <begin position="61"/>
        <end position="502"/>
    </location>
</feature>
<comment type="similarity">
    <text evidence="2 8">Belongs to the major facilitator superfamily. Sugar transporter (TC 2.A.1.1) family.</text>
</comment>
<dbReference type="PROSITE" id="PS00217">
    <property type="entry name" value="SUGAR_TRANSPORT_2"/>
    <property type="match status" value="1"/>
</dbReference>
<feature type="transmembrane region" description="Helical" evidence="9">
    <location>
        <begin position="196"/>
        <end position="219"/>
    </location>
</feature>
<proteinExistence type="inferred from homology"/>
<dbReference type="RefSeq" id="XP_016234489.1">
    <property type="nucleotide sequence ID" value="XM_016381387.1"/>
</dbReference>
<dbReference type="NCBIfam" id="TIGR00879">
    <property type="entry name" value="SP"/>
    <property type="match status" value="1"/>
</dbReference>
<dbReference type="AlphaFoldDB" id="A0A0D2B5R5"/>
<feature type="transmembrane region" description="Helical" evidence="9">
    <location>
        <begin position="225"/>
        <end position="248"/>
    </location>
</feature>
<evidence type="ECO:0000259" key="10">
    <source>
        <dbReference type="PROSITE" id="PS50850"/>
    </source>
</evidence>
<keyword evidence="12" id="KW-1185">Reference proteome</keyword>
<feature type="transmembrane region" description="Helical" evidence="9">
    <location>
        <begin position="352"/>
        <end position="371"/>
    </location>
</feature>
<feature type="transmembrane region" description="Helical" evidence="9">
    <location>
        <begin position="105"/>
        <end position="126"/>
    </location>
</feature>
<dbReference type="HOGENOM" id="CLU_001265_11_5_1"/>
<evidence type="ECO:0000256" key="5">
    <source>
        <dbReference type="ARBA" id="ARBA00022692"/>
    </source>
</evidence>
<evidence type="ECO:0000313" key="12">
    <source>
        <dbReference type="Proteomes" id="UP000053328"/>
    </source>
</evidence>
<feature type="transmembrane region" description="Helical" evidence="9">
    <location>
        <begin position="445"/>
        <end position="467"/>
    </location>
</feature>
<gene>
    <name evidence="11" type="ORF">PV08_07055</name>
</gene>
<dbReference type="PROSITE" id="PS50850">
    <property type="entry name" value="MFS"/>
    <property type="match status" value="1"/>
</dbReference>
<keyword evidence="6 9" id="KW-1133">Transmembrane helix</keyword>
<dbReference type="SUPFAM" id="SSF103473">
    <property type="entry name" value="MFS general substrate transporter"/>
    <property type="match status" value="1"/>
</dbReference>
<dbReference type="GeneID" id="27334138"/>
<dbReference type="InterPro" id="IPR050360">
    <property type="entry name" value="MFS_Sugar_Transporters"/>
</dbReference>